<keyword evidence="6" id="KW-0804">Transcription</keyword>
<dbReference type="InterPro" id="IPR046831">
    <property type="entry name" value="Calmodulin_bind_N"/>
</dbReference>
<evidence type="ECO:0000256" key="7">
    <source>
        <dbReference type="ARBA" id="ARBA00023242"/>
    </source>
</evidence>
<evidence type="ECO:0000259" key="9">
    <source>
        <dbReference type="Pfam" id="PF20451"/>
    </source>
</evidence>
<dbReference type="PANTHER" id="PTHR31713">
    <property type="entry name" value="OS02G0177800 PROTEIN"/>
    <property type="match status" value="1"/>
</dbReference>
<accession>A0A830D9S4</accession>
<dbReference type="GO" id="GO:0005634">
    <property type="term" value="C:nucleus"/>
    <property type="evidence" value="ECO:0007669"/>
    <property type="project" value="UniProtKB-SubCell"/>
</dbReference>
<feature type="domain" description="Calmodulin binding protein C-terminal" evidence="10">
    <location>
        <begin position="244"/>
        <end position="303"/>
    </location>
</feature>
<reference evidence="11" key="1">
    <citation type="submission" date="2020-07" db="EMBL/GenBank/DDBJ databases">
        <title>Ethylene signaling mediates host invasion by parasitic plants.</title>
        <authorList>
            <person name="Yoshida S."/>
        </authorList>
    </citation>
    <scope>NUCLEOTIDE SEQUENCE</scope>
    <source>
        <strain evidence="11">Okayama</strain>
    </source>
</reference>
<evidence type="ECO:0000256" key="6">
    <source>
        <dbReference type="ARBA" id="ARBA00023163"/>
    </source>
</evidence>
<evidence type="ECO:0000256" key="3">
    <source>
        <dbReference type="ARBA" id="ARBA00023015"/>
    </source>
</evidence>
<dbReference type="EMBL" id="BMAC01000877">
    <property type="protein sequence ID" value="GFQ03876.1"/>
    <property type="molecule type" value="Genomic_DNA"/>
</dbReference>
<dbReference type="GO" id="GO:0080142">
    <property type="term" value="P:regulation of salicylic acid biosynthetic process"/>
    <property type="evidence" value="ECO:0007669"/>
    <property type="project" value="TreeGrafter"/>
</dbReference>
<evidence type="ECO:0000259" key="8">
    <source>
        <dbReference type="Pfam" id="PF07887"/>
    </source>
</evidence>
<dbReference type="GO" id="GO:0003700">
    <property type="term" value="F:DNA-binding transcription factor activity"/>
    <property type="evidence" value="ECO:0007669"/>
    <property type="project" value="TreeGrafter"/>
</dbReference>
<evidence type="ECO:0000259" key="10">
    <source>
        <dbReference type="Pfam" id="PF20452"/>
    </source>
</evidence>
<dbReference type="GO" id="GO:0005516">
    <property type="term" value="F:calmodulin binding"/>
    <property type="evidence" value="ECO:0007669"/>
    <property type="project" value="InterPro"/>
</dbReference>
<dbReference type="Pfam" id="PF07887">
    <property type="entry name" value="Calmodulin_bind"/>
    <property type="match status" value="1"/>
</dbReference>
<comment type="caution">
    <text evidence="11">The sequence shown here is derived from an EMBL/GenBank/DDBJ whole genome shotgun (WGS) entry which is preliminary data.</text>
</comment>
<dbReference type="InterPro" id="IPR046830">
    <property type="entry name" value="Calmod_bind_M"/>
</dbReference>
<name>A0A830D9S4_9LAMI</name>
<organism evidence="11 12">
    <name type="scientific">Phtheirospermum japonicum</name>
    <dbReference type="NCBI Taxonomy" id="374723"/>
    <lineage>
        <taxon>Eukaryota</taxon>
        <taxon>Viridiplantae</taxon>
        <taxon>Streptophyta</taxon>
        <taxon>Embryophyta</taxon>
        <taxon>Tracheophyta</taxon>
        <taxon>Spermatophyta</taxon>
        <taxon>Magnoliopsida</taxon>
        <taxon>eudicotyledons</taxon>
        <taxon>Gunneridae</taxon>
        <taxon>Pentapetalae</taxon>
        <taxon>asterids</taxon>
        <taxon>lamiids</taxon>
        <taxon>Lamiales</taxon>
        <taxon>Orobanchaceae</taxon>
        <taxon>Orobanchaceae incertae sedis</taxon>
        <taxon>Phtheirospermum</taxon>
    </lineage>
</organism>
<dbReference type="Proteomes" id="UP000653305">
    <property type="component" value="Unassembled WGS sequence"/>
</dbReference>
<feature type="domain" description="Calmodulin binding protein-like N-terminal" evidence="8">
    <location>
        <begin position="21"/>
        <end position="161"/>
    </location>
</feature>
<dbReference type="InterPro" id="IPR012416">
    <property type="entry name" value="CBP60"/>
</dbReference>
<evidence type="ECO:0000256" key="4">
    <source>
        <dbReference type="ARBA" id="ARBA00023125"/>
    </source>
</evidence>
<evidence type="ECO:0000313" key="11">
    <source>
        <dbReference type="EMBL" id="GFQ03876.1"/>
    </source>
</evidence>
<keyword evidence="12" id="KW-1185">Reference proteome</keyword>
<dbReference type="AlphaFoldDB" id="A0A830D9S4"/>
<dbReference type="InterPro" id="IPR046829">
    <property type="entry name" value="Calmod_bind_C"/>
</dbReference>
<dbReference type="Pfam" id="PF20451">
    <property type="entry name" value="Calmod_bind_M"/>
    <property type="match status" value="1"/>
</dbReference>
<evidence type="ECO:0000256" key="5">
    <source>
        <dbReference type="ARBA" id="ARBA00023159"/>
    </source>
</evidence>
<keyword evidence="7" id="KW-0539">Nucleus</keyword>
<sequence length="467" mass="52326">MVEEEIELAKNRSLSRIESLSLRFKNKVSQEILTGEEIKGEGNTSIEVNLVDDSTGNIVDVGPQASAVVEIVLLKGEPDDDWPVAEFDENIVREVEGKKPLLAGNIRLKLQDGVGVVENVKLRHHTSKIRPSVFRLGARAVQTFAGVRIKEAKTERFIVKDFRNKYYKKRETPSLSDEVSRLVNIRKGGKMDKRLQTGKIFTVEDLLIRLLIDPQGLKSIAKMGAKKWDATVNNARRCSSDRRVYCYINFEQKIGVVFNLLGQVLGLYSTSQYASTTMLSENDKASAQKLLASAYEHWENVTPFDDINSLKQYLTGLSTFIDPPNYRGRENMTDAIGESSSRLSSSSFLSTSSRIDSIREIGVEDFGSFSTDDVDIIDEAFPPQISPFDPGNIFSDFDDFLKQHENGSNGDEQIDSTGVTFVDSQVVSVISMRPRRWKKLFCVSRLFAVKKSVSVNGIRICKKQKVG</sequence>
<dbReference type="OrthoDB" id="1289059at2759"/>
<evidence type="ECO:0000313" key="12">
    <source>
        <dbReference type="Proteomes" id="UP000653305"/>
    </source>
</evidence>
<protein>
    <recommendedName>
        <fullName evidence="13">Calmodulin binding protein</fullName>
    </recommendedName>
</protein>
<evidence type="ECO:0000256" key="2">
    <source>
        <dbReference type="ARBA" id="ARBA00007214"/>
    </source>
</evidence>
<comment type="similarity">
    <text evidence="2">Belongs to the plant ACBP60 protein family.</text>
</comment>
<dbReference type="PANTHER" id="PTHR31713:SF41">
    <property type="entry name" value="CALMODULIN-BINDING PROTEIN 60 A-LIKE"/>
    <property type="match status" value="1"/>
</dbReference>
<gene>
    <name evidence="11" type="ORF">PHJA_002531400</name>
</gene>
<keyword evidence="5" id="KW-0010">Activator</keyword>
<evidence type="ECO:0000256" key="1">
    <source>
        <dbReference type="ARBA" id="ARBA00004123"/>
    </source>
</evidence>
<dbReference type="Pfam" id="PF20452">
    <property type="entry name" value="Calmod_bind_C"/>
    <property type="match status" value="1"/>
</dbReference>
<keyword evidence="4" id="KW-0238">DNA-binding</keyword>
<keyword evidence="3" id="KW-0805">Transcription regulation</keyword>
<proteinExistence type="inferred from homology"/>
<comment type="subcellular location">
    <subcellularLocation>
        <location evidence="1">Nucleus</location>
    </subcellularLocation>
</comment>
<evidence type="ECO:0008006" key="13">
    <source>
        <dbReference type="Google" id="ProtNLM"/>
    </source>
</evidence>
<feature type="domain" description="Calmodulin binding protein central" evidence="9">
    <location>
        <begin position="175"/>
        <end position="238"/>
    </location>
</feature>
<dbReference type="GO" id="GO:0043565">
    <property type="term" value="F:sequence-specific DNA binding"/>
    <property type="evidence" value="ECO:0007669"/>
    <property type="project" value="TreeGrafter"/>
</dbReference>